<comment type="similarity">
    <text evidence="1">Belongs to the NmrA-type oxidoreductase family. Isoflavone reductase subfamily.</text>
</comment>
<dbReference type="Gene3D" id="3.40.50.720">
    <property type="entry name" value="NAD(P)-binding Rossmann-like Domain"/>
    <property type="match status" value="1"/>
</dbReference>
<evidence type="ECO:0000313" key="5">
    <source>
        <dbReference type="EMBL" id="QRD01912.1"/>
    </source>
</evidence>
<evidence type="ECO:0000256" key="3">
    <source>
        <dbReference type="ARBA" id="ARBA00023002"/>
    </source>
</evidence>
<dbReference type="Proteomes" id="UP000663193">
    <property type="component" value="Chromosome 13"/>
</dbReference>
<accession>A0A7U2I6Q0</accession>
<keyword evidence="2" id="KW-0521">NADP</keyword>
<dbReference type="GO" id="GO:0016491">
    <property type="term" value="F:oxidoreductase activity"/>
    <property type="evidence" value="ECO:0007669"/>
    <property type="project" value="UniProtKB-KW"/>
</dbReference>
<proteinExistence type="inferred from homology"/>
<dbReference type="InterPro" id="IPR051609">
    <property type="entry name" value="NmrA/Isoflavone_reductase-like"/>
</dbReference>
<sequence length="317" mass="35165">MVKIAVVGGTGNVAKNLLHAPIRSGKHEITIFTRSGTPSNPIPGLTYQKVDYQDLPGLTNTLKGFHTCLSFLIAHQDVNNTVQKNLIHACIAADVRRFAPSEWALTNNSGVGPYKNKDALASYLADLKAKDQLGGLEYCLFQPSVFMDYFAHPHSLTPGLFTWTFFVDLENRRAMILDDGEIPVVITAISDISEVLALALDDPRPWPVIGGIQGAKTTSNEILALGKKIRGGEWSVEYVKSEDVQRGELKTSWVPVFDHPIIPVESREEFSKTFVIEFFVAMGRGAWGVSDEFNKRFPEYKFTGVEEYLSKAWEGKA</sequence>
<dbReference type="InterPro" id="IPR036291">
    <property type="entry name" value="NAD(P)-bd_dom_sf"/>
</dbReference>
<evidence type="ECO:0000256" key="1">
    <source>
        <dbReference type="ARBA" id="ARBA00005725"/>
    </source>
</evidence>
<keyword evidence="6" id="KW-1185">Reference proteome</keyword>
<evidence type="ECO:0000259" key="4">
    <source>
        <dbReference type="Pfam" id="PF05368"/>
    </source>
</evidence>
<evidence type="ECO:0000313" key="6">
    <source>
        <dbReference type="Proteomes" id="UP000663193"/>
    </source>
</evidence>
<protein>
    <recommendedName>
        <fullName evidence="4">NmrA-like domain-containing protein</fullName>
    </recommendedName>
</protein>
<gene>
    <name evidence="5" type="ORF">JI435_048870</name>
</gene>
<dbReference type="Gene3D" id="3.90.25.10">
    <property type="entry name" value="UDP-galactose 4-epimerase, domain 1"/>
    <property type="match status" value="1"/>
</dbReference>
<dbReference type="PANTHER" id="PTHR47706:SF4">
    <property type="entry name" value="NMRA-LIKE DOMAIN-CONTAINING PROTEIN"/>
    <property type="match status" value="1"/>
</dbReference>
<reference evidence="6" key="1">
    <citation type="journal article" date="2021" name="BMC Genomics">
        <title>Chromosome-level genome assembly and manually-curated proteome of model necrotroph Parastagonospora nodorum Sn15 reveals a genome-wide trove of candidate effector homologs, and redundancy of virulence-related functions within an accessory chromosome.</title>
        <authorList>
            <person name="Bertazzoni S."/>
            <person name="Jones D.A.B."/>
            <person name="Phan H.T."/>
            <person name="Tan K.-C."/>
            <person name="Hane J.K."/>
        </authorList>
    </citation>
    <scope>NUCLEOTIDE SEQUENCE [LARGE SCALE GENOMIC DNA]</scope>
    <source>
        <strain evidence="6">SN15 / ATCC MYA-4574 / FGSC 10173)</strain>
    </source>
</reference>
<dbReference type="Pfam" id="PF05368">
    <property type="entry name" value="NmrA"/>
    <property type="match status" value="1"/>
</dbReference>
<dbReference type="VEuPathDB" id="FungiDB:JI435_048870"/>
<dbReference type="SUPFAM" id="SSF51735">
    <property type="entry name" value="NAD(P)-binding Rossmann-fold domains"/>
    <property type="match status" value="1"/>
</dbReference>
<dbReference type="EMBL" id="CP069035">
    <property type="protein sequence ID" value="QRD01912.1"/>
    <property type="molecule type" value="Genomic_DNA"/>
</dbReference>
<dbReference type="PANTHER" id="PTHR47706">
    <property type="entry name" value="NMRA-LIKE FAMILY PROTEIN"/>
    <property type="match status" value="1"/>
</dbReference>
<keyword evidence="3" id="KW-0560">Oxidoreductase</keyword>
<dbReference type="AlphaFoldDB" id="A0A7U2I6Q0"/>
<name>A0A7U2I6Q0_PHANO</name>
<feature type="domain" description="NmrA-like" evidence="4">
    <location>
        <begin position="3"/>
        <end position="309"/>
    </location>
</feature>
<dbReference type="OrthoDB" id="10000533at2759"/>
<evidence type="ECO:0000256" key="2">
    <source>
        <dbReference type="ARBA" id="ARBA00022857"/>
    </source>
</evidence>
<organism evidence="5 6">
    <name type="scientific">Phaeosphaeria nodorum (strain SN15 / ATCC MYA-4574 / FGSC 10173)</name>
    <name type="common">Glume blotch fungus</name>
    <name type="synonym">Parastagonospora nodorum</name>
    <dbReference type="NCBI Taxonomy" id="321614"/>
    <lineage>
        <taxon>Eukaryota</taxon>
        <taxon>Fungi</taxon>
        <taxon>Dikarya</taxon>
        <taxon>Ascomycota</taxon>
        <taxon>Pezizomycotina</taxon>
        <taxon>Dothideomycetes</taxon>
        <taxon>Pleosporomycetidae</taxon>
        <taxon>Pleosporales</taxon>
        <taxon>Pleosporineae</taxon>
        <taxon>Phaeosphaeriaceae</taxon>
        <taxon>Parastagonospora</taxon>
    </lineage>
</organism>
<dbReference type="InterPro" id="IPR008030">
    <property type="entry name" value="NmrA-like"/>
</dbReference>